<evidence type="ECO:0000313" key="5">
    <source>
        <dbReference type="Proteomes" id="UP001218788"/>
    </source>
</evidence>
<keyword evidence="1" id="KW-0328">Glycosyltransferase</keyword>
<dbReference type="CDD" id="cd11356">
    <property type="entry name" value="AmyAc_Sucrose_phosphorylase-like_1"/>
    <property type="match status" value="1"/>
</dbReference>
<dbReference type="PANTHER" id="PTHR38784:SF1">
    <property type="entry name" value="SUCROSE PHOSPHORYLASE"/>
    <property type="match status" value="1"/>
</dbReference>
<organism evidence="4 5">
    <name type="scientific">Alteromonas gilva</name>
    <dbReference type="NCBI Taxonomy" id="2987522"/>
    <lineage>
        <taxon>Bacteria</taxon>
        <taxon>Pseudomonadati</taxon>
        <taxon>Pseudomonadota</taxon>
        <taxon>Gammaproteobacteria</taxon>
        <taxon>Alteromonadales</taxon>
        <taxon>Alteromonadaceae</taxon>
        <taxon>Alteromonas/Salinimonas group</taxon>
        <taxon>Alteromonas</taxon>
    </lineage>
</organism>
<dbReference type="Pfam" id="PF00128">
    <property type="entry name" value="Alpha-amylase"/>
    <property type="match status" value="1"/>
</dbReference>
<dbReference type="Proteomes" id="UP001218788">
    <property type="component" value="Unassembled WGS sequence"/>
</dbReference>
<dbReference type="Gene3D" id="3.20.20.80">
    <property type="entry name" value="Glycosidases"/>
    <property type="match status" value="1"/>
</dbReference>
<dbReference type="InterPro" id="IPR016377">
    <property type="entry name" value="Sucrose_GGa_phosphorylase-rel"/>
</dbReference>
<keyword evidence="5" id="KW-1185">Reference proteome</keyword>
<accession>A0ABT5L2B3</accession>
<feature type="domain" description="Glycosyl hydrolase family 13 catalytic" evidence="3">
    <location>
        <begin position="62"/>
        <end position="493"/>
    </location>
</feature>
<dbReference type="PIRSF" id="PIRSF003059">
    <property type="entry name" value="Sucrose_phosphorylase"/>
    <property type="match status" value="1"/>
</dbReference>
<dbReference type="Gene3D" id="3.90.400.10">
    <property type="entry name" value="Oligo-1,6-glucosidase, Domain 2"/>
    <property type="match status" value="1"/>
</dbReference>
<dbReference type="Gene3D" id="2.60.40.1180">
    <property type="entry name" value="Golgi alpha-mannosidase II"/>
    <property type="match status" value="1"/>
</dbReference>
<comment type="caution">
    <text evidence="4">The sequence shown here is derived from an EMBL/GenBank/DDBJ whole genome shotgun (WGS) entry which is preliminary data.</text>
</comment>
<dbReference type="InterPro" id="IPR013780">
    <property type="entry name" value="Glyco_hydro_b"/>
</dbReference>
<sequence>MTKHWDYLHEKISHHLQSIYADVVIPMPVGELATELMKCIGIEDESDIVIPQPHENYWDEQDIIMITYGDSIINENESPLGTLSRFLHKYCKNTINKVHILPFFPFSSDDGFSVINYSSVNESLGTWSDIHRLAADYGLMFDLVINHCSSRSVWFDNFIKGEGPGSDFFLTANPASDLSDVTRPRTSPLLRETETANGTKHVWCTFSHDQVDFDFTNPKVLITFVQIIKHYIDNGAKLFRLDAVAFLWKIIGTKCINLPQTHEVIRLLRTLIEHADPSIVIITETNIPNRENLTYFGNANEAHAIYNFSLPPLLVNTLVTGDCTYLKSWIMSMPPAQNGTTYFNFIASHDGIGLRPAEGLLSDEEIGTLVQSMQNFGGRISWRSGEQGKQKPYEINITLFDAMQGTTKGPDKYQVDRFLCAHAIMLGMEGIPGLYIHSLLGTSNDYEKVANTGQNRSINRRRWDYGELGALLDTPYSQHHKVLTRLSQLIRIRKAQEAFHPNAVQFTLQLGTSLFGYWRQSINRKQSIFCVSNITDEEQSILLSDLNLINTDNWIDLITRDQIEDVLGFIQLKPYQTVWLSNMDYEEYRKAVAEDS</sequence>
<dbReference type="RefSeq" id="WP_273640335.1">
    <property type="nucleotide sequence ID" value="NZ_JAQQXP010000001.1"/>
</dbReference>
<evidence type="ECO:0000313" key="4">
    <source>
        <dbReference type="EMBL" id="MDC8831183.1"/>
    </source>
</evidence>
<reference evidence="4 5" key="1">
    <citation type="submission" date="2022-10" db="EMBL/GenBank/DDBJ databases">
        <title>Alteromonas sp. chi3 Genome sequencing.</title>
        <authorList>
            <person name="Park S."/>
        </authorList>
    </citation>
    <scope>NUCLEOTIDE SEQUENCE [LARGE SCALE GENOMIC DNA]</scope>
    <source>
        <strain evidence="5">chi3</strain>
    </source>
</reference>
<evidence type="ECO:0000256" key="1">
    <source>
        <dbReference type="ARBA" id="ARBA00022676"/>
    </source>
</evidence>
<dbReference type="InterPro" id="IPR045857">
    <property type="entry name" value="O16G_dom_2"/>
</dbReference>
<gene>
    <name evidence="4" type="ORF">OIK42_10465</name>
</gene>
<dbReference type="InterPro" id="IPR006047">
    <property type="entry name" value="GH13_cat_dom"/>
</dbReference>
<proteinExistence type="predicted"/>
<name>A0ABT5L2B3_9ALTE</name>
<keyword evidence="2" id="KW-0808">Transferase</keyword>
<dbReference type="PANTHER" id="PTHR38784">
    <property type="entry name" value="SUCROSE PHOSPHORYLASE"/>
    <property type="match status" value="1"/>
</dbReference>
<dbReference type="InterPro" id="IPR017853">
    <property type="entry name" value="GH"/>
</dbReference>
<dbReference type="SUPFAM" id="SSF51445">
    <property type="entry name" value="(Trans)glycosidases"/>
    <property type="match status" value="1"/>
</dbReference>
<protein>
    <submittedName>
        <fullName evidence="4">Sugar phosphorylase</fullName>
    </submittedName>
</protein>
<dbReference type="EMBL" id="JAQQXP010000001">
    <property type="protein sequence ID" value="MDC8831183.1"/>
    <property type="molecule type" value="Genomic_DNA"/>
</dbReference>
<dbReference type="InterPro" id="IPR033746">
    <property type="entry name" value="GGa_phosphorylase"/>
</dbReference>
<evidence type="ECO:0000259" key="3">
    <source>
        <dbReference type="SMART" id="SM00642"/>
    </source>
</evidence>
<dbReference type="SMART" id="SM00642">
    <property type="entry name" value="Aamy"/>
    <property type="match status" value="1"/>
</dbReference>
<evidence type="ECO:0000256" key="2">
    <source>
        <dbReference type="ARBA" id="ARBA00022679"/>
    </source>
</evidence>